<evidence type="ECO:0000256" key="1">
    <source>
        <dbReference type="PROSITE-ProRule" id="PRU00175"/>
    </source>
</evidence>
<dbReference type="EMBL" id="KV441408">
    <property type="protein sequence ID" value="OAF55504.2"/>
    <property type="molecule type" value="Genomic_DNA"/>
</dbReference>
<dbReference type="AlphaFoldDB" id="A0A177A3I9"/>
<evidence type="ECO:0000313" key="3">
    <source>
        <dbReference type="EMBL" id="OAF55504.2"/>
    </source>
</evidence>
<evidence type="ECO:0000259" key="2">
    <source>
        <dbReference type="PROSITE" id="PS50089"/>
    </source>
</evidence>
<dbReference type="RefSeq" id="XP_024320804.1">
    <property type="nucleotide sequence ID" value="XM_024471221.1"/>
</dbReference>
<feature type="domain" description="RING-type" evidence="2">
    <location>
        <begin position="354"/>
        <end position="405"/>
    </location>
</feature>
<dbReference type="InterPro" id="IPR013083">
    <property type="entry name" value="Znf_RING/FYVE/PHD"/>
</dbReference>
<dbReference type="GO" id="GO:0008270">
    <property type="term" value="F:zinc ion binding"/>
    <property type="evidence" value="ECO:0007669"/>
    <property type="project" value="UniProtKB-KW"/>
</dbReference>
<sequence length="495" mass="57108">MVPRLRSEGLQPSAGDLRRRCTAICFDYWFPGIFTSQKPIVLSLAHLTSWSAERIARATTTTQKCPEKNNDILAEEVWDFYMAWVEHLPRCRSRLEDMEKSMWENLQQFRFDILVPCAKERNLANTPRPTTFTYARLWLPTERYSGPEIPSFLPEDGIDNYRACMRLAENGPMTCFTPAELKIIEQLGPHVRPMIRTVMNECMEYLERDMMTGEFSRKVFDLHRHLGKIMQLGNRVVELWCHTFGSVEVFADSWNVRVRRDEETGYDEQVDEVVTQLKDQVEISKRRQIKKSIAKTQGRCLVYLNSSPQAIKMLVICMVTDRIHALDELRHNRRQETGGTLVSIEDLPSDAKDCPICRETLGVQNEAGEIECPVRLVSCCGQYAGERCLQEWYRSPEARSCPLCRRTPSSSFFEKLYQIEFKFSPSPAPSPTIMFLVRAEEQPQFIPIIPERGSEISEEQLQALQGGRDVSVTVGDGVMMVRQETPFERALRQLD</sequence>
<dbReference type="OrthoDB" id="8062037at2759"/>
<dbReference type="Proteomes" id="UP000077154">
    <property type="component" value="Unassembled WGS sequence"/>
</dbReference>
<dbReference type="PROSITE" id="PS50089">
    <property type="entry name" value="ZF_RING_2"/>
    <property type="match status" value="1"/>
</dbReference>
<dbReference type="InterPro" id="IPR001841">
    <property type="entry name" value="Znf_RING"/>
</dbReference>
<proteinExistence type="predicted"/>
<reference evidence="3" key="1">
    <citation type="submission" date="2016-03" db="EMBL/GenBank/DDBJ databases">
        <title>Updated assembly of Pseudogymnoascus destructans, the fungus causing white-nose syndrome of bats.</title>
        <authorList>
            <person name="Palmer J.M."/>
            <person name="Drees K.P."/>
            <person name="Foster J.T."/>
            <person name="Lindner D.L."/>
        </authorList>
    </citation>
    <scope>NUCLEOTIDE SEQUENCE [LARGE SCALE GENOMIC DNA]</scope>
    <source>
        <strain evidence="3">20631-21</strain>
    </source>
</reference>
<dbReference type="VEuPathDB" id="FungiDB:GMDG_01811"/>
<protein>
    <recommendedName>
        <fullName evidence="2">RING-type domain-containing protein</fullName>
    </recommendedName>
</protein>
<dbReference type="GeneID" id="36290699"/>
<organism evidence="3">
    <name type="scientific">Pseudogymnoascus destructans</name>
    <dbReference type="NCBI Taxonomy" id="655981"/>
    <lineage>
        <taxon>Eukaryota</taxon>
        <taxon>Fungi</taxon>
        <taxon>Dikarya</taxon>
        <taxon>Ascomycota</taxon>
        <taxon>Pezizomycotina</taxon>
        <taxon>Leotiomycetes</taxon>
        <taxon>Thelebolales</taxon>
        <taxon>Thelebolaceae</taxon>
        <taxon>Pseudogymnoascus</taxon>
    </lineage>
</organism>
<dbReference type="Gene3D" id="3.30.40.10">
    <property type="entry name" value="Zinc/RING finger domain, C3HC4 (zinc finger)"/>
    <property type="match status" value="1"/>
</dbReference>
<accession>A0A177A3I9</accession>
<name>A0A177A3I9_9PEZI</name>
<keyword evidence="1" id="KW-0863">Zinc-finger</keyword>
<dbReference type="SUPFAM" id="SSF57850">
    <property type="entry name" value="RING/U-box"/>
    <property type="match status" value="1"/>
</dbReference>
<gene>
    <name evidence="3" type="ORF">VC83_07655</name>
</gene>
<keyword evidence="1" id="KW-0479">Metal-binding</keyword>
<keyword evidence="1" id="KW-0862">Zinc</keyword>